<evidence type="ECO:0000313" key="3">
    <source>
        <dbReference type="Proteomes" id="UP000632740"/>
    </source>
</evidence>
<dbReference type="Proteomes" id="UP000632740">
    <property type="component" value="Unassembled WGS sequence"/>
</dbReference>
<dbReference type="InterPro" id="IPR003737">
    <property type="entry name" value="GlcNAc_PI_deacetylase-related"/>
</dbReference>
<keyword evidence="1" id="KW-0862">Zinc</keyword>
<protein>
    <submittedName>
        <fullName evidence="2">1D-myo-inositol 2-acetamido-2-deoxy-alpha-D-glucopyranoside deacetylase</fullName>
    </submittedName>
</protein>
<proteinExistence type="predicted"/>
<dbReference type="PANTHER" id="PTHR12993">
    <property type="entry name" value="N-ACETYLGLUCOSAMINYL-PHOSPHATIDYLINOSITOL DE-N-ACETYLASE-RELATED"/>
    <property type="match status" value="1"/>
</dbReference>
<accession>A0A919TXM2</accession>
<dbReference type="AlphaFoldDB" id="A0A919TXM2"/>
<name>A0A919TXM2_9CELL</name>
<comment type="caution">
    <text evidence="2">The sequence shown here is derived from an EMBL/GenBank/DDBJ whole genome shotgun (WGS) entry which is preliminary data.</text>
</comment>
<dbReference type="GO" id="GO:0016137">
    <property type="term" value="P:glycoside metabolic process"/>
    <property type="evidence" value="ECO:0007669"/>
    <property type="project" value="UniProtKB-ARBA"/>
</dbReference>
<reference evidence="2" key="1">
    <citation type="submission" date="2021-01" db="EMBL/GenBank/DDBJ databases">
        <title>Whole genome shotgun sequence of Cellulomonas chitinilytica NBRC 110799.</title>
        <authorList>
            <person name="Komaki H."/>
            <person name="Tamura T."/>
        </authorList>
    </citation>
    <scope>NUCLEOTIDE SEQUENCE</scope>
    <source>
        <strain evidence="2">NBRC 110799</strain>
    </source>
</reference>
<dbReference type="EMBL" id="BONK01000001">
    <property type="protein sequence ID" value="GIG19580.1"/>
    <property type="molecule type" value="Genomic_DNA"/>
</dbReference>
<keyword evidence="3" id="KW-1185">Reference proteome</keyword>
<dbReference type="InterPro" id="IPR024078">
    <property type="entry name" value="LmbE-like_dom_sf"/>
</dbReference>
<dbReference type="SUPFAM" id="SSF102588">
    <property type="entry name" value="LmbE-like"/>
    <property type="match status" value="1"/>
</dbReference>
<dbReference type="PANTHER" id="PTHR12993:SF26">
    <property type="entry name" value="1D-MYO-INOSITOL 2-ACETAMIDO-2-DEOXY-ALPHA-D-GLUCOPYRANOSIDE DEACETYLASE"/>
    <property type="match status" value="1"/>
</dbReference>
<evidence type="ECO:0000256" key="1">
    <source>
        <dbReference type="ARBA" id="ARBA00022833"/>
    </source>
</evidence>
<dbReference type="GO" id="GO:0016811">
    <property type="term" value="F:hydrolase activity, acting on carbon-nitrogen (but not peptide) bonds, in linear amides"/>
    <property type="evidence" value="ECO:0007669"/>
    <property type="project" value="TreeGrafter"/>
</dbReference>
<sequence length="314" mass="31742">MAGGLVAVHAHPDDESLATGALLASWAASGGPVTLVTCTRGERGEVIGAGLAHLEGDGPALAAHREAELEAALAALGVPDHVFLDEVGPPAGARYEDSGMAWLAAGRAGSADDVPAGAFVAVPLDEAAARLAHVLRSRRPDVVVTYEPAGGYGHPDHVRAHQVTMRALELAVLPDAGLPAAPAPVVLWAAQRAGALRAARHALDGSGVRIALGAARDGLTLPAPGDGLPSVAVPDEAVDLLVDVLPVRDRVLAALRAHATQVHAVRPIDGVGDLVGCYALSNDVLAPVLPTEDYRVVAGSGAAVVWPTGVRPVA</sequence>
<dbReference type="Pfam" id="PF02585">
    <property type="entry name" value="PIG-L"/>
    <property type="match status" value="1"/>
</dbReference>
<dbReference type="Gene3D" id="3.40.50.10320">
    <property type="entry name" value="LmbE-like"/>
    <property type="match status" value="1"/>
</dbReference>
<gene>
    <name evidence="2" type="primary">mshB</name>
    <name evidence="2" type="ORF">Cch01nite_03040</name>
</gene>
<evidence type="ECO:0000313" key="2">
    <source>
        <dbReference type="EMBL" id="GIG19580.1"/>
    </source>
</evidence>
<organism evidence="2 3">
    <name type="scientific">Cellulomonas chitinilytica</name>
    <dbReference type="NCBI Taxonomy" id="398759"/>
    <lineage>
        <taxon>Bacteria</taxon>
        <taxon>Bacillati</taxon>
        <taxon>Actinomycetota</taxon>
        <taxon>Actinomycetes</taxon>
        <taxon>Micrococcales</taxon>
        <taxon>Cellulomonadaceae</taxon>
        <taxon>Cellulomonas</taxon>
    </lineage>
</organism>